<keyword evidence="3" id="KW-1185">Reference proteome</keyword>
<proteinExistence type="predicted"/>
<dbReference type="Proteomes" id="UP000185612">
    <property type="component" value="Unassembled WGS sequence"/>
</dbReference>
<dbReference type="Pfam" id="PF16145">
    <property type="entry name" value="DUF4853"/>
    <property type="match status" value="1"/>
</dbReference>
<evidence type="ECO:0000313" key="2">
    <source>
        <dbReference type="EMBL" id="OKL51654.1"/>
    </source>
</evidence>
<dbReference type="InterPro" id="IPR032326">
    <property type="entry name" value="DUF4853"/>
</dbReference>
<sequence length="184" mass="20459">MNGPKNNDPRYGDGSLPVEERQPLEEFISDVEPGVVKFMRALDSAGANLYLSRGGESELKSCGYPVFGYQIRGPMAFGKAIAENTLLELYGQLVKPLGFDHTYRRADEVNTTYTWFNRRDGGYVTTVLFPDGSLVVDYVSGCRPYHGEGKPEHVRTSWEQKLIARQPPTPDPSESPSPSETPLN</sequence>
<accession>A0A1Q5PVM4</accession>
<dbReference type="Gene3D" id="3.30.2030.30">
    <property type="match status" value="1"/>
</dbReference>
<evidence type="ECO:0000313" key="3">
    <source>
        <dbReference type="Proteomes" id="UP000185612"/>
    </source>
</evidence>
<organism evidence="2 3">
    <name type="scientific">Buchananella hordeovulneris</name>
    <dbReference type="NCBI Taxonomy" id="52770"/>
    <lineage>
        <taxon>Bacteria</taxon>
        <taxon>Bacillati</taxon>
        <taxon>Actinomycetota</taxon>
        <taxon>Actinomycetes</taxon>
        <taxon>Actinomycetales</taxon>
        <taxon>Actinomycetaceae</taxon>
        <taxon>Buchananella</taxon>
    </lineage>
</organism>
<reference evidence="3" key="1">
    <citation type="submission" date="2016-12" db="EMBL/GenBank/DDBJ databases">
        <authorList>
            <person name="Meng X."/>
        </authorList>
    </citation>
    <scope>NUCLEOTIDE SEQUENCE [LARGE SCALE GENOMIC DNA]</scope>
    <source>
        <strain evidence="3">DSM 20732</strain>
    </source>
</reference>
<evidence type="ECO:0008006" key="4">
    <source>
        <dbReference type="Google" id="ProtNLM"/>
    </source>
</evidence>
<evidence type="ECO:0000256" key="1">
    <source>
        <dbReference type="SAM" id="MobiDB-lite"/>
    </source>
</evidence>
<dbReference type="AlphaFoldDB" id="A0A1Q5PVM4"/>
<dbReference type="EMBL" id="MQVS01000005">
    <property type="protein sequence ID" value="OKL51654.1"/>
    <property type="molecule type" value="Genomic_DNA"/>
</dbReference>
<gene>
    <name evidence="2" type="ORF">BSZ40_05715</name>
</gene>
<dbReference type="STRING" id="52770.BSZ40_05715"/>
<feature type="region of interest" description="Disordered" evidence="1">
    <location>
        <begin position="148"/>
        <end position="184"/>
    </location>
</feature>
<name>A0A1Q5PVM4_9ACTO</name>
<comment type="caution">
    <text evidence="2">The sequence shown here is derived from an EMBL/GenBank/DDBJ whole genome shotgun (WGS) entry which is preliminary data.</text>
</comment>
<feature type="compositionally biased region" description="Basic and acidic residues" evidence="1">
    <location>
        <begin position="148"/>
        <end position="158"/>
    </location>
</feature>
<dbReference type="InParanoid" id="A0A1Q5PVM4"/>
<protein>
    <recommendedName>
        <fullName evidence="4">DUF4853 domain-containing protein</fullName>
    </recommendedName>
</protein>